<protein>
    <submittedName>
        <fullName evidence="2">XRE family transcriptional regulator</fullName>
    </submittedName>
</protein>
<dbReference type="EMBL" id="SEWG01000003">
    <property type="protein sequence ID" value="RYU90955.1"/>
    <property type="molecule type" value="Genomic_DNA"/>
</dbReference>
<sequence>MISENGKGLLEQFGSHIRKIRLSKKLSYRKMATLCNIDFSNLRKIEQGELNVTLLTIYELAKGLDVPIENLFHQAASSSTTPENPS</sequence>
<dbReference type="AlphaFoldDB" id="A0A4Q5LNE8"/>
<reference evidence="2 3" key="1">
    <citation type="submission" date="2019-02" db="EMBL/GenBank/DDBJ databases">
        <title>Bacterial novel species Mucilaginibacter sp. 17JY9-4 isolated from soil.</title>
        <authorList>
            <person name="Jung H.-Y."/>
        </authorList>
    </citation>
    <scope>NUCLEOTIDE SEQUENCE [LARGE SCALE GENOMIC DNA]</scope>
    <source>
        <strain evidence="2 3">17JY9-4</strain>
    </source>
</reference>
<feature type="domain" description="HTH cro/C1-type" evidence="1">
    <location>
        <begin position="17"/>
        <end position="71"/>
    </location>
</feature>
<evidence type="ECO:0000313" key="3">
    <source>
        <dbReference type="Proteomes" id="UP000293331"/>
    </source>
</evidence>
<keyword evidence="3" id="KW-1185">Reference proteome</keyword>
<dbReference type="InterPro" id="IPR001387">
    <property type="entry name" value="Cro/C1-type_HTH"/>
</dbReference>
<dbReference type="Gene3D" id="1.10.260.40">
    <property type="entry name" value="lambda repressor-like DNA-binding domains"/>
    <property type="match status" value="1"/>
</dbReference>
<name>A0A4Q5LNE8_9SPHI</name>
<organism evidence="2 3">
    <name type="scientific">Mucilaginibacter terrigena</name>
    <dbReference type="NCBI Taxonomy" id="2492395"/>
    <lineage>
        <taxon>Bacteria</taxon>
        <taxon>Pseudomonadati</taxon>
        <taxon>Bacteroidota</taxon>
        <taxon>Sphingobacteriia</taxon>
        <taxon>Sphingobacteriales</taxon>
        <taxon>Sphingobacteriaceae</taxon>
        <taxon>Mucilaginibacter</taxon>
    </lineage>
</organism>
<comment type="caution">
    <text evidence="2">The sequence shown here is derived from an EMBL/GenBank/DDBJ whole genome shotgun (WGS) entry which is preliminary data.</text>
</comment>
<proteinExistence type="predicted"/>
<evidence type="ECO:0000259" key="1">
    <source>
        <dbReference type="PROSITE" id="PS50943"/>
    </source>
</evidence>
<accession>A0A4Q5LNE8</accession>
<dbReference type="OrthoDB" id="678057at2"/>
<dbReference type="PROSITE" id="PS50943">
    <property type="entry name" value="HTH_CROC1"/>
    <property type="match status" value="1"/>
</dbReference>
<dbReference type="Proteomes" id="UP000293331">
    <property type="component" value="Unassembled WGS sequence"/>
</dbReference>
<gene>
    <name evidence="2" type="ORF">EWM62_10005</name>
</gene>
<dbReference type="GO" id="GO:0003677">
    <property type="term" value="F:DNA binding"/>
    <property type="evidence" value="ECO:0007669"/>
    <property type="project" value="InterPro"/>
</dbReference>
<dbReference type="RefSeq" id="WP_129876503.1">
    <property type="nucleotide sequence ID" value="NZ_SEWG01000003.1"/>
</dbReference>
<evidence type="ECO:0000313" key="2">
    <source>
        <dbReference type="EMBL" id="RYU90955.1"/>
    </source>
</evidence>
<dbReference type="SUPFAM" id="SSF47413">
    <property type="entry name" value="lambda repressor-like DNA-binding domains"/>
    <property type="match status" value="1"/>
</dbReference>
<dbReference type="SMART" id="SM00530">
    <property type="entry name" value="HTH_XRE"/>
    <property type="match status" value="1"/>
</dbReference>
<dbReference type="CDD" id="cd00093">
    <property type="entry name" value="HTH_XRE"/>
    <property type="match status" value="1"/>
</dbReference>
<dbReference type="Pfam" id="PF01381">
    <property type="entry name" value="HTH_3"/>
    <property type="match status" value="1"/>
</dbReference>
<dbReference type="InterPro" id="IPR010982">
    <property type="entry name" value="Lambda_DNA-bd_dom_sf"/>
</dbReference>